<dbReference type="GO" id="GO:0015807">
    <property type="term" value="P:L-amino acid transport"/>
    <property type="evidence" value="ECO:0007669"/>
    <property type="project" value="TreeGrafter"/>
</dbReference>
<dbReference type="InterPro" id="IPR017871">
    <property type="entry name" value="ABC_transporter-like_CS"/>
</dbReference>
<dbReference type="GO" id="GO:0015658">
    <property type="term" value="F:branched-chain amino acid transmembrane transporter activity"/>
    <property type="evidence" value="ECO:0007669"/>
    <property type="project" value="TreeGrafter"/>
</dbReference>
<keyword evidence="5" id="KW-0029">Amino-acid transport</keyword>
<dbReference type="InterPro" id="IPR027417">
    <property type="entry name" value="P-loop_NTPase"/>
</dbReference>
<dbReference type="InterPro" id="IPR003593">
    <property type="entry name" value="AAA+_ATPase"/>
</dbReference>
<keyword evidence="8" id="KW-1185">Reference proteome</keyword>
<dbReference type="OrthoDB" id="9806149at2"/>
<feature type="domain" description="ABC transporter" evidence="6">
    <location>
        <begin position="5"/>
        <end position="232"/>
    </location>
</feature>
<dbReference type="GO" id="GO:0005524">
    <property type="term" value="F:ATP binding"/>
    <property type="evidence" value="ECO:0007669"/>
    <property type="project" value="UniProtKB-KW"/>
</dbReference>
<evidence type="ECO:0000256" key="1">
    <source>
        <dbReference type="ARBA" id="ARBA00005417"/>
    </source>
</evidence>
<reference evidence="7 8" key="1">
    <citation type="submission" date="2018-07" db="EMBL/GenBank/DDBJ databases">
        <title>Genomic Encyclopedia of Type Strains, Phase IV (KMG-IV): sequencing the most valuable type-strain genomes for metagenomic binning, comparative biology and taxonomic classification.</title>
        <authorList>
            <person name="Goeker M."/>
        </authorList>
    </citation>
    <scope>NUCLEOTIDE SEQUENCE [LARGE SCALE GENOMIC DNA]</scope>
    <source>
        <strain evidence="7 8">DSM 26407</strain>
    </source>
</reference>
<dbReference type="PROSITE" id="PS00211">
    <property type="entry name" value="ABC_TRANSPORTER_1"/>
    <property type="match status" value="1"/>
</dbReference>
<protein>
    <submittedName>
        <fullName evidence="7">Iron-regulated ABC transporter ATPase subunit SufC</fullName>
    </submittedName>
</protein>
<keyword evidence="2" id="KW-0813">Transport</keyword>
<keyword evidence="4" id="KW-0067">ATP-binding</keyword>
<dbReference type="GO" id="GO:0016887">
    <property type="term" value="F:ATP hydrolysis activity"/>
    <property type="evidence" value="ECO:0007669"/>
    <property type="project" value="InterPro"/>
</dbReference>
<gene>
    <name evidence="7" type="ORF">DFQ59_11326</name>
</gene>
<evidence type="ECO:0000256" key="5">
    <source>
        <dbReference type="ARBA" id="ARBA00022970"/>
    </source>
</evidence>
<dbReference type="SMART" id="SM00382">
    <property type="entry name" value="AAA"/>
    <property type="match status" value="1"/>
</dbReference>
<dbReference type="EMBL" id="QPJY01000013">
    <property type="protein sequence ID" value="RCX24930.1"/>
    <property type="molecule type" value="Genomic_DNA"/>
</dbReference>
<dbReference type="PANTHER" id="PTHR43820">
    <property type="entry name" value="HIGH-AFFINITY BRANCHED-CHAIN AMINO ACID TRANSPORT ATP-BINDING PROTEIN LIVF"/>
    <property type="match status" value="1"/>
</dbReference>
<dbReference type="InterPro" id="IPR052156">
    <property type="entry name" value="BCAA_Transport_ATP-bd_LivF"/>
</dbReference>
<comment type="caution">
    <text evidence="7">The sequence shown here is derived from an EMBL/GenBank/DDBJ whole genome shotgun (WGS) entry which is preliminary data.</text>
</comment>
<dbReference type="RefSeq" id="WP_114280993.1">
    <property type="nucleotide sequence ID" value="NZ_QPJY01000013.1"/>
</dbReference>
<accession>A0A369BTF1</accession>
<evidence type="ECO:0000313" key="7">
    <source>
        <dbReference type="EMBL" id="RCX24930.1"/>
    </source>
</evidence>
<comment type="similarity">
    <text evidence="1">Belongs to the ABC transporter superfamily.</text>
</comment>
<dbReference type="PANTHER" id="PTHR43820:SF4">
    <property type="entry name" value="HIGH-AFFINITY BRANCHED-CHAIN AMINO ACID TRANSPORT ATP-BINDING PROTEIN LIVF"/>
    <property type="match status" value="1"/>
</dbReference>
<evidence type="ECO:0000313" key="8">
    <source>
        <dbReference type="Proteomes" id="UP000252707"/>
    </source>
</evidence>
<dbReference type="Proteomes" id="UP000252707">
    <property type="component" value="Unassembled WGS sequence"/>
</dbReference>
<dbReference type="SUPFAM" id="SSF52540">
    <property type="entry name" value="P-loop containing nucleoside triphosphate hydrolases"/>
    <property type="match status" value="1"/>
</dbReference>
<dbReference type="Pfam" id="PF00005">
    <property type="entry name" value="ABC_tran"/>
    <property type="match status" value="1"/>
</dbReference>
<evidence type="ECO:0000256" key="4">
    <source>
        <dbReference type="ARBA" id="ARBA00022840"/>
    </source>
</evidence>
<keyword evidence="3" id="KW-0547">Nucleotide-binding</keyword>
<evidence type="ECO:0000256" key="3">
    <source>
        <dbReference type="ARBA" id="ARBA00022741"/>
    </source>
</evidence>
<proteinExistence type="inferred from homology"/>
<dbReference type="Gene3D" id="3.40.50.300">
    <property type="entry name" value="P-loop containing nucleotide triphosphate hydrolases"/>
    <property type="match status" value="1"/>
</dbReference>
<organism evidence="7 8">
    <name type="scientific">Thioalbus denitrificans</name>
    <dbReference type="NCBI Taxonomy" id="547122"/>
    <lineage>
        <taxon>Bacteria</taxon>
        <taxon>Pseudomonadati</taxon>
        <taxon>Pseudomonadota</taxon>
        <taxon>Gammaproteobacteria</taxon>
        <taxon>Chromatiales</taxon>
        <taxon>Ectothiorhodospiraceae</taxon>
        <taxon>Thioalbus</taxon>
    </lineage>
</organism>
<evidence type="ECO:0000256" key="2">
    <source>
        <dbReference type="ARBA" id="ARBA00022448"/>
    </source>
</evidence>
<sequence>MTELLQIDGLSFSAAGRAILEAVDLTLEAGEIHVLLGANGTGKTTLANLVMGCSGYRPSAGTIRFRGRPIDGLPIHERARLGITLTWQEPARFEGLKVRDYLTLGEDPGDPALWLERVGLEPGAYLERAVDKTLSGGERKRIELASALALRPRLAILDEPGAGIDLLSIDEIAKLIRELRGPGAAVLLITHQQELAQVADRASYLCAGRIIATGAPESIAESYRRRPCGVCDGEVCRD</sequence>
<dbReference type="InterPro" id="IPR003439">
    <property type="entry name" value="ABC_transporter-like_ATP-bd"/>
</dbReference>
<dbReference type="AlphaFoldDB" id="A0A369BTF1"/>
<name>A0A369BTF1_9GAMM</name>
<evidence type="ECO:0000259" key="6">
    <source>
        <dbReference type="PROSITE" id="PS50893"/>
    </source>
</evidence>
<dbReference type="PROSITE" id="PS50893">
    <property type="entry name" value="ABC_TRANSPORTER_2"/>
    <property type="match status" value="1"/>
</dbReference>